<dbReference type="Pfam" id="PF01636">
    <property type="entry name" value="APH"/>
    <property type="match status" value="1"/>
</dbReference>
<gene>
    <name evidence="6" type="ORF">EGYM00163_LOCUS40138</name>
</gene>
<reference evidence="6" key="1">
    <citation type="submission" date="2021-01" db="EMBL/GenBank/DDBJ databases">
        <authorList>
            <person name="Corre E."/>
            <person name="Pelletier E."/>
            <person name="Niang G."/>
            <person name="Scheremetjew M."/>
            <person name="Finn R."/>
            <person name="Kale V."/>
            <person name="Holt S."/>
            <person name="Cochrane G."/>
            <person name="Meng A."/>
            <person name="Brown T."/>
            <person name="Cohen L."/>
        </authorList>
    </citation>
    <scope>NUCLEOTIDE SEQUENCE</scope>
    <source>
        <strain evidence="6">CCMP1594</strain>
    </source>
</reference>
<organism evidence="6">
    <name type="scientific">Eutreptiella gymnastica</name>
    <dbReference type="NCBI Taxonomy" id="73025"/>
    <lineage>
        <taxon>Eukaryota</taxon>
        <taxon>Discoba</taxon>
        <taxon>Euglenozoa</taxon>
        <taxon>Euglenida</taxon>
        <taxon>Spirocuta</taxon>
        <taxon>Euglenophyceae</taxon>
        <taxon>Eutreptiales</taxon>
        <taxon>Eutreptiaceae</taxon>
        <taxon>Eutreptiella</taxon>
    </lineage>
</organism>
<dbReference type="InterPro" id="IPR002575">
    <property type="entry name" value="Aminoglycoside_PTrfase"/>
</dbReference>
<accession>A0A7S4G8L3</accession>
<evidence type="ECO:0000256" key="3">
    <source>
        <dbReference type="ARBA" id="ARBA00038874"/>
    </source>
</evidence>
<evidence type="ECO:0000313" key="6">
    <source>
        <dbReference type="EMBL" id="CAE0828860.1"/>
    </source>
</evidence>
<dbReference type="PANTHER" id="PTHR22603:SF66">
    <property type="entry name" value="ETHANOLAMINE KINASE"/>
    <property type="match status" value="1"/>
</dbReference>
<comment type="pathway">
    <text evidence="1">Phospholipid metabolism; phosphatidylethanolamine biosynthesis; phosphatidylethanolamine from ethanolamine: step 1/3.</text>
</comment>
<sequence length="529" mass="58122">MSSFKDRIAKLRAANAAKLAQAEAEKDQPKAKRKKVKPQLPQALPSLPVINAANDSHDSVLRCIGEVLDWKIRSKRVVRELNHGILCTNHLVEVKGEGLFVVRHSKPKAFDLRDSWARSQAKEFAFASAVGRNHLGPTCVHYLPNTETMVSKYLQEWIPLNKEKARDQYRLVMAMLKKLHALPTQELMASSSSAAIPFNVFQECDEFLDHCRSNNVVLPGNIQELYNVLYHWRDLLVTRPQPAECNYVVCHNELHGDNILALPPKRPDEEMQLKLIDFEFASLGDRFYDLANFSRLNEFPDEEDVLLLKIYFGTFDDKQMVRLQLMKTVAELHEAMRYMAAVPFFVQNPCAAAEGVVMEQCVAQVQQGVLFPSAVPPEHAPGQSAHAKSNRDDEAAAAVSDAQASTEGATQGASPEMTGGGAGGGAGEGLPERAKEEAVGEVEAGADRERVQAGVAEEDLSKTIGEVASSTVAGASQDVAETAQVDDPPIPEWGSALPTEMKNRAMHCFSVFESKASNPQYTAYLASGL</sequence>
<dbReference type="EC" id="2.7.1.82" evidence="3"/>
<dbReference type="Gene3D" id="3.90.1200.10">
    <property type="match status" value="1"/>
</dbReference>
<dbReference type="GO" id="GO:0006646">
    <property type="term" value="P:phosphatidylethanolamine biosynthetic process"/>
    <property type="evidence" value="ECO:0007669"/>
    <property type="project" value="TreeGrafter"/>
</dbReference>
<dbReference type="PANTHER" id="PTHR22603">
    <property type="entry name" value="CHOLINE/ETHANOALAMINE KINASE"/>
    <property type="match status" value="1"/>
</dbReference>
<feature type="compositionally biased region" description="Gly residues" evidence="4">
    <location>
        <begin position="418"/>
        <end position="428"/>
    </location>
</feature>
<evidence type="ECO:0000256" key="2">
    <source>
        <dbReference type="ARBA" id="ARBA00038211"/>
    </source>
</evidence>
<dbReference type="AlphaFoldDB" id="A0A7S4G8L3"/>
<evidence type="ECO:0000256" key="4">
    <source>
        <dbReference type="SAM" id="MobiDB-lite"/>
    </source>
</evidence>
<feature type="region of interest" description="Disordered" evidence="4">
    <location>
        <begin position="373"/>
        <end position="457"/>
    </location>
</feature>
<dbReference type="EMBL" id="HBJA01116714">
    <property type="protein sequence ID" value="CAE0828860.1"/>
    <property type="molecule type" value="Transcribed_RNA"/>
</dbReference>
<dbReference type="InterPro" id="IPR011009">
    <property type="entry name" value="Kinase-like_dom_sf"/>
</dbReference>
<feature type="region of interest" description="Disordered" evidence="4">
    <location>
        <begin position="472"/>
        <end position="496"/>
    </location>
</feature>
<name>A0A7S4G8L3_9EUGL</name>
<dbReference type="SUPFAM" id="SSF56112">
    <property type="entry name" value="Protein kinase-like (PK-like)"/>
    <property type="match status" value="1"/>
</dbReference>
<evidence type="ECO:0000256" key="1">
    <source>
        <dbReference type="ARBA" id="ARBA00037883"/>
    </source>
</evidence>
<dbReference type="GO" id="GO:0005737">
    <property type="term" value="C:cytoplasm"/>
    <property type="evidence" value="ECO:0007669"/>
    <property type="project" value="TreeGrafter"/>
</dbReference>
<feature type="domain" description="Aminoglycoside phosphotransferase" evidence="5">
    <location>
        <begin position="80"/>
        <end position="311"/>
    </location>
</feature>
<proteinExistence type="inferred from homology"/>
<protein>
    <recommendedName>
        <fullName evidence="3">ethanolamine kinase</fullName>
        <ecNumber evidence="3">2.7.1.82</ecNumber>
    </recommendedName>
</protein>
<comment type="similarity">
    <text evidence="2">Belongs to the choline/ethanolamine kinase family.</text>
</comment>
<evidence type="ECO:0000259" key="5">
    <source>
        <dbReference type="Pfam" id="PF01636"/>
    </source>
</evidence>
<dbReference type="GO" id="GO:0004305">
    <property type="term" value="F:ethanolamine kinase activity"/>
    <property type="evidence" value="ECO:0007669"/>
    <property type="project" value="UniProtKB-EC"/>
</dbReference>